<dbReference type="RefSeq" id="WP_021835577.1">
    <property type="nucleotide sequence ID" value="NZ_CAQM01000410.1"/>
</dbReference>
<proteinExistence type="predicted"/>
<dbReference type="Gene3D" id="1.20.1220.20">
    <property type="entry name" value="Uncharcterised protein PF01724"/>
    <property type="match status" value="1"/>
</dbReference>
<dbReference type="Proteomes" id="UP000018198">
    <property type="component" value="Unassembled WGS sequence"/>
</dbReference>
<dbReference type="Pfam" id="PF01724">
    <property type="entry name" value="DUF29"/>
    <property type="match status" value="1"/>
</dbReference>
<protein>
    <recommendedName>
        <fullName evidence="3">DUF29 domain-containing protein</fullName>
    </recommendedName>
</protein>
<evidence type="ECO:0008006" key="3">
    <source>
        <dbReference type="Google" id="ProtNLM"/>
    </source>
</evidence>
<sequence length="153" mass="18537">MVQISSLSNLKELYEVDDYLWIQKTIKLLKEKKFNELDTENLIEELEDLGRERKNKVESLLRQIIIHLLLLEYWSQESQYNASHWKAEITEFRFQINGILTKNLQNFLGSRFELIYQNSLKYTKRKTELDTFPQKCPYSLEQLLDEDWFPKKL</sequence>
<dbReference type="AlphaFoldDB" id="T2J9Z4"/>
<name>T2J9Z4_CROWT</name>
<evidence type="ECO:0000313" key="2">
    <source>
        <dbReference type="Proteomes" id="UP000018198"/>
    </source>
</evidence>
<dbReference type="PANTHER" id="PTHR34235:SF3">
    <property type="entry name" value="SLR1203 PROTEIN"/>
    <property type="match status" value="1"/>
</dbReference>
<accession>T2J9Z4</accession>
<dbReference type="EMBL" id="CAQM01000410">
    <property type="protein sequence ID" value="CCQ61859.1"/>
    <property type="molecule type" value="Genomic_DNA"/>
</dbReference>
<reference evidence="1 2" key="2">
    <citation type="submission" date="2013-09" db="EMBL/GenBank/DDBJ databases">
        <title>Whole genome comparison of six Crocosphaera watsonii strains with differing phenotypes.</title>
        <authorList>
            <person name="Bench S.R."/>
            <person name="Heller P."/>
            <person name="Frank I."/>
            <person name="Arciniega M."/>
            <person name="Shilova I.N."/>
            <person name="Zehr J.P."/>
        </authorList>
    </citation>
    <scope>NUCLEOTIDE SEQUENCE [LARGE SCALE GENOMIC DNA]</scope>
    <source>
        <strain evidence="1 2">WH 0401</strain>
    </source>
</reference>
<dbReference type="PANTHER" id="PTHR34235">
    <property type="entry name" value="SLR1203 PROTEIN-RELATED"/>
    <property type="match status" value="1"/>
</dbReference>
<organism evidence="1 2">
    <name type="scientific">Crocosphaera watsonii WH 0401</name>
    <dbReference type="NCBI Taxonomy" id="555881"/>
    <lineage>
        <taxon>Bacteria</taxon>
        <taxon>Bacillati</taxon>
        <taxon>Cyanobacteriota</taxon>
        <taxon>Cyanophyceae</taxon>
        <taxon>Oscillatoriophycideae</taxon>
        <taxon>Chroococcales</taxon>
        <taxon>Aphanothecaceae</taxon>
        <taxon>Crocosphaera</taxon>
    </lineage>
</organism>
<reference evidence="1 2" key="1">
    <citation type="submission" date="2013-01" db="EMBL/GenBank/DDBJ databases">
        <authorList>
            <person name="Bench S."/>
        </authorList>
    </citation>
    <scope>NUCLEOTIDE SEQUENCE [LARGE SCALE GENOMIC DNA]</scope>
    <source>
        <strain evidence="1 2">WH 0401</strain>
    </source>
</reference>
<gene>
    <name evidence="1" type="ORF">CWATWH0401_620</name>
</gene>
<evidence type="ECO:0000313" key="1">
    <source>
        <dbReference type="EMBL" id="CCQ61859.1"/>
    </source>
</evidence>
<dbReference type="InterPro" id="IPR002636">
    <property type="entry name" value="DUF29"/>
</dbReference>
<comment type="caution">
    <text evidence="1">The sequence shown here is derived from an EMBL/GenBank/DDBJ whole genome shotgun (WGS) entry which is preliminary data.</text>
</comment>